<dbReference type="Proteomes" id="UP000437131">
    <property type="component" value="Unassembled WGS sequence"/>
</dbReference>
<dbReference type="Pfam" id="PF00990">
    <property type="entry name" value="GGDEF"/>
    <property type="match status" value="1"/>
</dbReference>
<dbReference type="SMART" id="SM00240">
    <property type="entry name" value="FHA"/>
    <property type="match status" value="1"/>
</dbReference>
<dbReference type="EMBL" id="WMIA01000011">
    <property type="protein sequence ID" value="MTF39377.1"/>
    <property type="molecule type" value="Genomic_DNA"/>
</dbReference>
<dbReference type="Gene3D" id="3.20.20.450">
    <property type="entry name" value="EAL domain"/>
    <property type="match status" value="1"/>
</dbReference>
<dbReference type="CDD" id="cd01949">
    <property type="entry name" value="GGDEF"/>
    <property type="match status" value="1"/>
</dbReference>
<dbReference type="SMART" id="SM00267">
    <property type="entry name" value="GGDEF"/>
    <property type="match status" value="1"/>
</dbReference>
<name>A0A844GSA7_9CHRO</name>
<evidence type="ECO:0000259" key="2">
    <source>
        <dbReference type="PROSITE" id="PS50883"/>
    </source>
</evidence>
<sequence>MNDSSNKNNHLLLFLCDDCTEDTSFQLTEGIYFIGRHSNNSIRLNSPSVSRHHATLMRRDLANGESIYILIDGDLEGKRSQNGTLVNGKKIIHHSLRDGDLIAFGSNDNQAVYKQEQEVSDNIIIYPYCDLNSKKSKSESLTSSNLAREKLQDTLIVSELNLKNSLENYDIQRLASFPELSPNPILEFDFSGNIIYCNPSAKLNFEDLLKQTNQENPLIKDLKPVSEENHGELIIREIEIEDKHYEQYIHYLSKENVIRSYIFDITERKNSEAKLKYHALHDSLTGIPNRDFFYWQISKNIQEAKESLCSTFFAVLFIDIDRFKNINDTLSHSIGDKLLESFTHRLVSVIPSDYFVARWGGDEFILITPLEIINHKDSGKITKKTSAQVVAEKIINVLKESFSIEKYTIFTTCSIGIAIYPEDGNDEQHLIKNADIALYRAKQMGRNNYQFYTNTLNKEKTLLFELENSLYNSLENKELFLTYQPQLNLKTNTLEGVEVLLRWQHPVLGVVSPSKFIPLAEETGLIISIGEWVLEMACEEGTRWLDLGYPPIMIAVNVSGKQFQQDNFADKVKEILIKTQFNPEYLEIEITESILMQDSEKTETIIKELSGLGVKFSLDDFGTGYSSLSYLKKFPFNFIKIDKSFVTDLVTNFQDQALVSAIITLAKGYNMKVVAEGVEVETQKTILKNFRCDLIQGWLVSEPLIREDFMDFMASYRQKTIND</sequence>
<dbReference type="PROSITE" id="PS50887">
    <property type="entry name" value="GGDEF"/>
    <property type="match status" value="1"/>
</dbReference>
<dbReference type="InterPro" id="IPR052155">
    <property type="entry name" value="Biofilm_reg_signaling"/>
</dbReference>
<feature type="domain" description="EAL" evidence="2">
    <location>
        <begin position="463"/>
        <end position="717"/>
    </location>
</feature>
<dbReference type="SUPFAM" id="SSF55073">
    <property type="entry name" value="Nucleotide cyclase"/>
    <property type="match status" value="1"/>
</dbReference>
<dbReference type="Pfam" id="PF00563">
    <property type="entry name" value="EAL"/>
    <property type="match status" value="1"/>
</dbReference>
<gene>
    <name evidence="4" type="ORF">GGC33_10625</name>
</gene>
<dbReference type="SMART" id="SM00052">
    <property type="entry name" value="EAL"/>
    <property type="match status" value="1"/>
</dbReference>
<dbReference type="NCBIfam" id="TIGR00254">
    <property type="entry name" value="GGDEF"/>
    <property type="match status" value="1"/>
</dbReference>
<accession>A0A844GSA7</accession>
<dbReference type="PROSITE" id="PS50006">
    <property type="entry name" value="FHA_DOMAIN"/>
    <property type="match status" value="1"/>
</dbReference>
<proteinExistence type="predicted"/>
<dbReference type="Pfam" id="PF00498">
    <property type="entry name" value="FHA"/>
    <property type="match status" value="1"/>
</dbReference>
<evidence type="ECO:0000259" key="3">
    <source>
        <dbReference type="PROSITE" id="PS50887"/>
    </source>
</evidence>
<comment type="caution">
    <text evidence="4">The sequence shown here is derived from an EMBL/GenBank/DDBJ whole genome shotgun (WGS) entry which is preliminary data.</text>
</comment>
<organism evidence="4 5">
    <name type="scientific">Cyanobacterium aponinum 0216</name>
    <dbReference type="NCBI Taxonomy" id="2676140"/>
    <lineage>
        <taxon>Bacteria</taxon>
        <taxon>Bacillati</taxon>
        <taxon>Cyanobacteriota</taxon>
        <taxon>Cyanophyceae</taxon>
        <taxon>Oscillatoriophycideae</taxon>
        <taxon>Chroococcales</taxon>
        <taxon>Geminocystaceae</taxon>
        <taxon>Cyanobacterium</taxon>
    </lineage>
</organism>
<dbReference type="SUPFAM" id="SSF141868">
    <property type="entry name" value="EAL domain-like"/>
    <property type="match status" value="1"/>
</dbReference>
<dbReference type="PANTHER" id="PTHR44757:SF2">
    <property type="entry name" value="BIOFILM ARCHITECTURE MAINTENANCE PROTEIN MBAA"/>
    <property type="match status" value="1"/>
</dbReference>
<dbReference type="InterPro" id="IPR008984">
    <property type="entry name" value="SMAD_FHA_dom_sf"/>
</dbReference>
<dbReference type="FunFam" id="3.20.20.450:FF:000001">
    <property type="entry name" value="Cyclic di-GMP phosphodiesterase yahA"/>
    <property type="match status" value="1"/>
</dbReference>
<dbReference type="PANTHER" id="PTHR44757">
    <property type="entry name" value="DIGUANYLATE CYCLASE DGCP"/>
    <property type="match status" value="1"/>
</dbReference>
<dbReference type="AlphaFoldDB" id="A0A844GSA7"/>
<dbReference type="Gene3D" id="2.60.200.20">
    <property type="match status" value="1"/>
</dbReference>
<dbReference type="InterPro" id="IPR035919">
    <property type="entry name" value="EAL_sf"/>
</dbReference>
<dbReference type="PROSITE" id="PS50883">
    <property type="entry name" value="EAL"/>
    <property type="match status" value="1"/>
</dbReference>
<dbReference type="InterPro" id="IPR001633">
    <property type="entry name" value="EAL_dom"/>
</dbReference>
<evidence type="ECO:0000259" key="1">
    <source>
        <dbReference type="PROSITE" id="PS50006"/>
    </source>
</evidence>
<dbReference type="InterPro" id="IPR029787">
    <property type="entry name" value="Nucleotide_cyclase"/>
</dbReference>
<reference evidence="4 5" key="1">
    <citation type="submission" date="2019-11" db="EMBL/GenBank/DDBJ databases">
        <title>Isolation of a new High Light Tolerant Cyanobacteria.</title>
        <authorList>
            <person name="Dobson Z."/>
            <person name="Vaughn N."/>
            <person name="Vaughn M."/>
            <person name="Fromme P."/>
            <person name="Mazor Y."/>
        </authorList>
    </citation>
    <scope>NUCLEOTIDE SEQUENCE [LARGE SCALE GENOMIC DNA]</scope>
    <source>
        <strain evidence="4 5">0216</strain>
    </source>
</reference>
<feature type="domain" description="FHA" evidence="1">
    <location>
        <begin position="32"/>
        <end position="91"/>
    </location>
</feature>
<protein>
    <submittedName>
        <fullName evidence="4">EAL domain-containing protein</fullName>
    </submittedName>
</protein>
<evidence type="ECO:0000313" key="5">
    <source>
        <dbReference type="Proteomes" id="UP000437131"/>
    </source>
</evidence>
<dbReference type="InterPro" id="IPR043128">
    <property type="entry name" value="Rev_trsase/Diguanyl_cyclase"/>
</dbReference>
<dbReference type="InterPro" id="IPR000160">
    <property type="entry name" value="GGDEF_dom"/>
</dbReference>
<dbReference type="CDD" id="cd01948">
    <property type="entry name" value="EAL"/>
    <property type="match status" value="1"/>
</dbReference>
<evidence type="ECO:0000313" key="4">
    <source>
        <dbReference type="EMBL" id="MTF39377.1"/>
    </source>
</evidence>
<dbReference type="RefSeq" id="WP_155083988.1">
    <property type="nucleotide sequence ID" value="NZ_WMIA01000011.1"/>
</dbReference>
<feature type="domain" description="GGDEF" evidence="3">
    <location>
        <begin position="311"/>
        <end position="454"/>
    </location>
</feature>
<dbReference type="Gene3D" id="3.30.70.270">
    <property type="match status" value="1"/>
</dbReference>
<dbReference type="SUPFAM" id="SSF49879">
    <property type="entry name" value="SMAD/FHA domain"/>
    <property type="match status" value="1"/>
</dbReference>
<dbReference type="InterPro" id="IPR000253">
    <property type="entry name" value="FHA_dom"/>
</dbReference>